<feature type="domain" description="Ig-like" evidence="5">
    <location>
        <begin position="955"/>
        <end position="1034"/>
    </location>
</feature>
<keyword evidence="4" id="KW-0393">Immunoglobulin domain</keyword>
<evidence type="ECO:0000256" key="3">
    <source>
        <dbReference type="ARBA" id="ARBA00023180"/>
    </source>
</evidence>
<gene>
    <name evidence="6" type="ORF">FSCOSCO3_A031267</name>
</gene>
<feature type="domain" description="Ig-like" evidence="5">
    <location>
        <begin position="862"/>
        <end position="944"/>
    </location>
</feature>
<evidence type="ECO:0000256" key="2">
    <source>
        <dbReference type="ARBA" id="ARBA00023157"/>
    </source>
</evidence>
<dbReference type="AlphaFoldDB" id="A0AAV1PYS3"/>
<dbReference type="Pfam" id="PF13927">
    <property type="entry name" value="Ig_3"/>
    <property type="match status" value="7"/>
</dbReference>
<organism evidence="6 7">
    <name type="scientific">Scomber scombrus</name>
    <name type="common">Atlantic mackerel</name>
    <name type="synonym">Scomber vernalis</name>
    <dbReference type="NCBI Taxonomy" id="13677"/>
    <lineage>
        <taxon>Eukaryota</taxon>
        <taxon>Metazoa</taxon>
        <taxon>Chordata</taxon>
        <taxon>Craniata</taxon>
        <taxon>Vertebrata</taxon>
        <taxon>Euteleostomi</taxon>
        <taxon>Actinopterygii</taxon>
        <taxon>Neopterygii</taxon>
        <taxon>Teleostei</taxon>
        <taxon>Neoteleostei</taxon>
        <taxon>Acanthomorphata</taxon>
        <taxon>Pelagiaria</taxon>
        <taxon>Scombriformes</taxon>
        <taxon>Scombridae</taxon>
        <taxon>Scomber</taxon>
    </lineage>
</organism>
<dbReference type="PROSITE" id="PS50835">
    <property type="entry name" value="IG_LIKE"/>
    <property type="match status" value="12"/>
</dbReference>
<comment type="caution">
    <text evidence="6">The sequence shown here is derived from an EMBL/GenBank/DDBJ whole genome shotgun (WGS) entry which is preliminary data.</text>
</comment>
<dbReference type="InterPro" id="IPR003599">
    <property type="entry name" value="Ig_sub"/>
</dbReference>
<feature type="domain" description="Ig-like" evidence="5">
    <location>
        <begin position="152"/>
        <end position="236"/>
    </location>
</feature>
<dbReference type="Proteomes" id="UP001314229">
    <property type="component" value="Unassembled WGS sequence"/>
</dbReference>
<evidence type="ECO:0000313" key="6">
    <source>
        <dbReference type="EMBL" id="CAK6977091.1"/>
    </source>
</evidence>
<reference evidence="6 7" key="1">
    <citation type="submission" date="2024-01" db="EMBL/GenBank/DDBJ databases">
        <authorList>
            <person name="Alioto T."/>
            <person name="Alioto T."/>
            <person name="Gomez Garrido J."/>
        </authorList>
    </citation>
    <scope>NUCLEOTIDE SEQUENCE [LARGE SCALE GENOMIC DNA]</scope>
</reference>
<evidence type="ECO:0000256" key="1">
    <source>
        <dbReference type="ARBA" id="ARBA00022729"/>
    </source>
</evidence>
<feature type="domain" description="Ig-like" evidence="5">
    <location>
        <begin position="779"/>
        <end position="858"/>
    </location>
</feature>
<dbReference type="EMBL" id="CAWUFR010000389">
    <property type="protein sequence ID" value="CAK6977091.1"/>
    <property type="molecule type" value="Genomic_DNA"/>
</dbReference>
<dbReference type="CDD" id="cd00096">
    <property type="entry name" value="Ig"/>
    <property type="match status" value="2"/>
</dbReference>
<dbReference type="SUPFAM" id="SSF48726">
    <property type="entry name" value="Immunoglobulin"/>
    <property type="match status" value="13"/>
</dbReference>
<keyword evidence="7" id="KW-1185">Reference proteome</keyword>
<feature type="domain" description="Ig-like" evidence="5">
    <location>
        <begin position="1127"/>
        <end position="1207"/>
    </location>
</feature>
<protein>
    <submittedName>
        <fullName evidence="6">Hemicentin-1-like</fullName>
    </submittedName>
</protein>
<keyword evidence="1" id="KW-0732">Signal</keyword>
<dbReference type="InterPro" id="IPR013783">
    <property type="entry name" value="Ig-like_fold"/>
</dbReference>
<feature type="domain" description="Ig-like" evidence="5">
    <location>
        <begin position="427"/>
        <end position="506"/>
    </location>
</feature>
<keyword evidence="2" id="KW-1015">Disulfide bond</keyword>
<dbReference type="Pfam" id="PF13895">
    <property type="entry name" value="Ig_2"/>
    <property type="match status" value="3"/>
</dbReference>
<evidence type="ECO:0000259" key="5">
    <source>
        <dbReference type="PROSITE" id="PS50835"/>
    </source>
</evidence>
<dbReference type="InterPro" id="IPR036179">
    <property type="entry name" value="Ig-like_dom_sf"/>
</dbReference>
<feature type="domain" description="Ig-like" evidence="5">
    <location>
        <begin position="686"/>
        <end position="768"/>
    </location>
</feature>
<proteinExistence type="predicted"/>
<feature type="domain" description="Ig-like" evidence="5">
    <location>
        <begin position="334"/>
        <end position="421"/>
    </location>
</feature>
<feature type="domain" description="Ig-like" evidence="5">
    <location>
        <begin position="1040"/>
        <end position="1124"/>
    </location>
</feature>
<feature type="domain" description="Ig-like" evidence="5">
    <location>
        <begin position="510"/>
        <end position="592"/>
    </location>
</feature>
<dbReference type="PANTHER" id="PTHR44337">
    <property type="entry name" value="CARCINOEMBRYONIC ANTIGEN-RELATED CELL ADHESION MOLECULE 8"/>
    <property type="match status" value="1"/>
</dbReference>
<dbReference type="Gene3D" id="2.60.40.10">
    <property type="entry name" value="Immunoglobulins"/>
    <property type="match status" value="13"/>
</dbReference>
<evidence type="ECO:0000313" key="7">
    <source>
        <dbReference type="Proteomes" id="UP001314229"/>
    </source>
</evidence>
<dbReference type="InterPro" id="IPR013098">
    <property type="entry name" value="Ig_I-set"/>
</dbReference>
<dbReference type="InterPro" id="IPR052598">
    <property type="entry name" value="IgSF_CEA-related"/>
</dbReference>
<sequence length="1238" mass="136256">MIQYCQTRINHRAYSFQLTRKFRLLTTKKNPRSRMESHVVFILILTAISFATDHVCSQSIYASENPVPVGSNVTLFSSASVSTGSWKFGTDTIVFIFEGNALISNTWENRSIFNSTTSSLTLKSVQLEDSGLFTLQAFNSFSAQLTLSVQVPISNVTLRANATNLVEFNDTAVFMCYVTNGSSLSYMWLKGSSVVTASGGVQFSDGGSTLTIASVTHNDMGPFRCNVSNGVSQEMSLPVYLNISYGPSNTTMVVMPMKHTYRTGSNIKLSCSAESSPQAMIQWMVGGVSLNHSDSQLHLQSVTVSNSGNYVCQLYNTVTSRFSSASAMIRIQDPIAAAVVNNTGGPAILNKSFTLQCEVTGSVDYIQWWRNGQPISADNTTVFDMENKTLTLNPVQFSDRGDYQCQASNDVSNMTSSPYIVEVNYGPEMPSITGPTVAKTGQSVTLNCSASSYPPSLFKWYYNDSLVANTSEYVTPPLTTYMSGIYTCMAYNDITGQNSTSHRMLTIFEPIKDVQVEASMNPAIEGHPFMLKCNVTGPVEQVYWMKNDKPLHTDNRTFINMDNKTVSFNTLERNDAGDYQCMAINPVENKTSPAHMLLVNYGPEMQSITGPTVVKVGHNVTLNCSASSYPPSLFKWYYNDSLVANTSEYVTPPLNTGMSGIYTCIAYNDITGQNSTSHRMLTVIEPIKDVQVEASMNPAIEGHPYMLTCNVTGPVEHVYWMKNDKPLHADNRTVINMDNKTVYFNPLERNDAGDYQCMAINPVENKTSPAHMFLVNYGPEMPSITGPTLAKTGQTVTLNCSASSYPPSLFKWYFSDSLVANTSEYVTPPLTTNMSGIYTCMAYNDITSQNNSFSRMLTVIEPIKDVQVEASMNPAIEGHPFMLTCNVTGPVEQVYWMKNDKPLHTDNRTFINMDNKTVSFNPLERNDAGDYQCMAINTVENKTSPAHMLLVNYGPETPIIYGPSFAEMGYHAVFNCSAMSVPPSHFSWWFNGSLMANTSMLTTGPLSLNMSGQYTCMAYNYVTGKNSTNSTMLTVIKAIESVMVTNSSAPINSENFTLTCEVIGPYTSISWTVKLSNLNSVTSYYIKNTLDFTPVTLDYEGTYQCIATNQAGSHESPKYKLLVNYGPLNVSISGPDSAKEGIIVTLICSTDSRPDCDYHWYLNNLPSAIKTGPVIRFAALKETKGIYTCKATNPVTNITMTKNKTFTLTNHASAPCFSSKNGLTLMALAALSLSVLFH</sequence>
<evidence type="ECO:0000256" key="4">
    <source>
        <dbReference type="ARBA" id="ARBA00023319"/>
    </source>
</evidence>
<name>A0AAV1PYS3_SCOSC</name>
<dbReference type="InterPro" id="IPR003598">
    <property type="entry name" value="Ig_sub2"/>
</dbReference>
<feature type="domain" description="Ig-like" evidence="5">
    <location>
        <begin position="603"/>
        <end position="682"/>
    </location>
</feature>
<dbReference type="InterPro" id="IPR007110">
    <property type="entry name" value="Ig-like_dom"/>
</dbReference>
<dbReference type="Pfam" id="PF07679">
    <property type="entry name" value="I-set"/>
    <property type="match status" value="1"/>
</dbReference>
<dbReference type="SMART" id="SM00408">
    <property type="entry name" value="IGc2"/>
    <property type="match status" value="12"/>
</dbReference>
<keyword evidence="3" id="KW-0325">Glycoprotein</keyword>
<dbReference type="PANTHER" id="PTHR44337:SF20">
    <property type="entry name" value="CARCINOEMBRYONIC ANTIGEN-RELATED CELL ADHESION MOLECULE 5-RELATED"/>
    <property type="match status" value="1"/>
</dbReference>
<feature type="domain" description="Ig-like" evidence="5">
    <location>
        <begin position="247"/>
        <end position="323"/>
    </location>
</feature>
<dbReference type="SMART" id="SM00409">
    <property type="entry name" value="IG"/>
    <property type="match status" value="13"/>
</dbReference>
<accession>A0AAV1PYS3</accession>